<keyword evidence="3" id="KW-0808">Transferase</keyword>
<dbReference type="GO" id="GO:0003887">
    <property type="term" value="F:DNA-directed DNA polymerase activity"/>
    <property type="evidence" value="ECO:0007669"/>
    <property type="project" value="UniProtKB-EC"/>
</dbReference>
<evidence type="ECO:0000313" key="4">
    <source>
        <dbReference type="Proteomes" id="UP000321353"/>
    </source>
</evidence>
<dbReference type="PANTHER" id="PTHR30231:SF42">
    <property type="entry name" value="EXONUCLEASE"/>
    <property type="match status" value="1"/>
</dbReference>
<dbReference type="Pfam" id="PF00929">
    <property type="entry name" value="RNase_T"/>
    <property type="match status" value="1"/>
</dbReference>
<proteinExistence type="predicted"/>
<gene>
    <name evidence="3" type="primary">polC</name>
    <name evidence="3" type="ORF">Mal15_30760</name>
</gene>
<dbReference type="SMART" id="SM00479">
    <property type="entry name" value="EXOIII"/>
    <property type="match status" value="1"/>
</dbReference>
<evidence type="ECO:0000256" key="1">
    <source>
        <dbReference type="SAM" id="MobiDB-lite"/>
    </source>
</evidence>
<dbReference type="RefSeq" id="WP_147868482.1">
    <property type="nucleotide sequence ID" value="NZ_CP036264.1"/>
</dbReference>
<organism evidence="3 4">
    <name type="scientific">Stieleria maiorica</name>
    <dbReference type="NCBI Taxonomy" id="2795974"/>
    <lineage>
        <taxon>Bacteria</taxon>
        <taxon>Pseudomonadati</taxon>
        <taxon>Planctomycetota</taxon>
        <taxon>Planctomycetia</taxon>
        <taxon>Pirellulales</taxon>
        <taxon>Pirellulaceae</taxon>
        <taxon>Stieleria</taxon>
    </lineage>
</organism>
<dbReference type="AlphaFoldDB" id="A0A5B9MJ07"/>
<reference evidence="3 4" key="1">
    <citation type="submission" date="2019-02" db="EMBL/GenBank/DDBJ databases">
        <title>Planctomycetal bacteria perform biofilm scaping via a novel small molecule.</title>
        <authorList>
            <person name="Jeske O."/>
            <person name="Boedeker C."/>
            <person name="Wiegand S."/>
            <person name="Breitling P."/>
            <person name="Kallscheuer N."/>
            <person name="Jogler M."/>
            <person name="Rohde M."/>
            <person name="Petersen J."/>
            <person name="Medema M.H."/>
            <person name="Surup F."/>
            <person name="Jogler C."/>
        </authorList>
    </citation>
    <scope>NUCLEOTIDE SEQUENCE [LARGE SCALE GENOMIC DNA]</scope>
    <source>
        <strain evidence="3 4">Mal15</strain>
    </source>
</reference>
<evidence type="ECO:0000313" key="3">
    <source>
        <dbReference type="EMBL" id="QEF99017.1"/>
    </source>
</evidence>
<dbReference type="PANTHER" id="PTHR30231">
    <property type="entry name" value="DNA POLYMERASE III SUBUNIT EPSILON"/>
    <property type="match status" value="1"/>
</dbReference>
<dbReference type="EMBL" id="CP036264">
    <property type="protein sequence ID" value="QEF99017.1"/>
    <property type="molecule type" value="Genomic_DNA"/>
</dbReference>
<sequence>MAFLANFTAIDFETANRRRDSACQLAAVVVRDGQIADERMWMIRPDPFFFSPGNIRIHGIKPADVQHEPHFGDAWDEIRDFFGDDCLIAHNAPFDIGVLIGCLQRHHCAIPELRFSCTRLIARQTWPDRRRFGLKPLADWLGVQFKHHDALEDSRACAKVLLAAGIARSAESIEDLEDKLRIVRGKAGEWGVSHAAKKGRPKKSTAKRKTDKGLPKRTLRRGSGLSLPLPANPFDERSYGEPKQGSITREAPPAYGSSTTVSQDPQPSEIDWQRLSIRAEFIQPLRGKQIVIVGQLRVITNDQAIDLTRRGGGVHQADVDESTNCVVIGTSEVDRQKVDQLTDRKELQIISESEFLTMIGL</sequence>
<keyword evidence="3" id="KW-0548">Nucleotidyltransferase</keyword>
<dbReference type="SUPFAM" id="SSF53098">
    <property type="entry name" value="Ribonuclease H-like"/>
    <property type="match status" value="1"/>
</dbReference>
<dbReference type="GO" id="GO:0003676">
    <property type="term" value="F:nucleic acid binding"/>
    <property type="evidence" value="ECO:0007669"/>
    <property type="project" value="InterPro"/>
</dbReference>
<accession>A0A5B9MJ07</accession>
<dbReference type="EC" id="2.7.7.7" evidence="3"/>
<name>A0A5B9MJ07_9BACT</name>
<keyword evidence="4" id="KW-1185">Reference proteome</keyword>
<dbReference type="InterPro" id="IPR013520">
    <property type="entry name" value="Ribonucl_H"/>
</dbReference>
<evidence type="ECO:0000259" key="2">
    <source>
        <dbReference type="SMART" id="SM00479"/>
    </source>
</evidence>
<dbReference type="InterPro" id="IPR012337">
    <property type="entry name" value="RNaseH-like_sf"/>
</dbReference>
<dbReference type="Gene3D" id="3.30.420.10">
    <property type="entry name" value="Ribonuclease H-like superfamily/Ribonuclease H"/>
    <property type="match status" value="1"/>
</dbReference>
<dbReference type="InterPro" id="IPR036420">
    <property type="entry name" value="BRCT_dom_sf"/>
</dbReference>
<dbReference type="CDD" id="cd06130">
    <property type="entry name" value="DNA_pol_III_epsilon_like"/>
    <property type="match status" value="1"/>
</dbReference>
<feature type="domain" description="Exonuclease" evidence="2">
    <location>
        <begin position="6"/>
        <end position="170"/>
    </location>
</feature>
<feature type="compositionally biased region" description="Polar residues" evidence="1">
    <location>
        <begin position="256"/>
        <end position="266"/>
    </location>
</feature>
<dbReference type="GO" id="GO:0008408">
    <property type="term" value="F:3'-5' exonuclease activity"/>
    <property type="evidence" value="ECO:0007669"/>
    <property type="project" value="TreeGrafter"/>
</dbReference>
<protein>
    <submittedName>
        <fullName evidence="3">DNA polymerase III PolC-type</fullName>
        <ecNumber evidence="3">2.7.7.7</ecNumber>
    </submittedName>
</protein>
<dbReference type="GO" id="GO:0005829">
    <property type="term" value="C:cytosol"/>
    <property type="evidence" value="ECO:0007669"/>
    <property type="project" value="TreeGrafter"/>
</dbReference>
<feature type="region of interest" description="Disordered" evidence="1">
    <location>
        <begin position="191"/>
        <end position="267"/>
    </location>
</feature>
<dbReference type="SUPFAM" id="SSF52113">
    <property type="entry name" value="BRCT domain"/>
    <property type="match status" value="1"/>
</dbReference>
<dbReference type="InterPro" id="IPR036397">
    <property type="entry name" value="RNaseH_sf"/>
</dbReference>
<dbReference type="Gene3D" id="3.40.50.10190">
    <property type="entry name" value="BRCT domain"/>
    <property type="match status" value="1"/>
</dbReference>
<feature type="compositionally biased region" description="Basic residues" evidence="1">
    <location>
        <begin position="195"/>
        <end position="220"/>
    </location>
</feature>
<dbReference type="Proteomes" id="UP000321353">
    <property type="component" value="Chromosome"/>
</dbReference>
<dbReference type="KEGG" id="smam:Mal15_30760"/>